<evidence type="ECO:0000256" key="1">
    <source>
        <dbReference type="SAM" id="Phobius"/>
    </source>
</evidence>
<reference evidence="2 3" key="1">
    <citation type="journal article" date="2015" name="Genome Announc.">
        <title>Complete genome sequence of Martelella endophytica YC6887, which has antifungal activity associated with a halophyte.</title>
        <authorList>
            <person name="Khan A."/>
            <person name="Khan H."/>
            <person name="Chung E.J."/>
            <person name="Hossain M.T."/>
            <person name="Chung Y.R."/>
        </authorList>
    </citation>
    <scope>NUCLEOTIDE SEQUENCE [LARGE SCALE GENOMIC DNA]</scope>
    <source>
        <strain evidence="2">YC6887</strain>
    </source>
</reference>
<name>A0A0D5LK20_MAREN</name>
<evidence type="ECO:0000313" key="3">
    <source>
        <dbReference type="Proteomes" id="UP000032611"/>
    </source>
</evidence>
<evidence type="ECO:0000313" key="2">
    <source>
        <dbReference type="EMBL" id="AJY44481.1"/>
    </source>
</evidence>
<accession>A0A0D5LK20</accession>
<dbReference type="HOGENOM" id="CLU_1576616_0_0_5"/>
<sequence>MRKALAFFLKTTVSLIVAFTIFVIFEVYYKRGQCIVLPNGTMLADSLIFGPRHGASGRRDLVLRDAEGRLLAATDEPVTLSRDGAEPDLLILSYAGGEMAMPAETLMRTIFKRAYMDMGLTQNVWTEENYPPGTVIAITSLAVIRNALTFDPDFEKRRCGTPLFVPVAP</sequence>
<dbReference type="PATRIC" id="fig|1486262.3.peg.78"/>
<dbReference type="EMBL" id="CP010803">
    <property type="protein sequence ID" value="AJY44481.1"/>
    <property type="molecule type" value="Genomic_DNA"/>
</dbReference>
<dbReference type="AlphaFoldDB" id="A0A0D5LK20"/>
<keyword evidence="1" id="KW-1133">Transmembrane helix</keyword>
<dbReference type="OrthoDB" id="7919420at2"/>
<dbReference type="KEGG" id="mey:TM49_00365"/>
<proteinExistence type="predicted"/>
<gene>
    <name evidence="2" type="ORF">TM49_00365</name>
</gene>
<dbReference type="Proteomes" id="UP000032611">
    <property type="component" value="Chromosome"/>
</dbReference>
<keyword evidence="1" id="KW-0472">Membrane</keyword>
<keyword evidence="3" id="KW-1185">Reference proteome</keyword>
<keyword evidence="1" id="KW-0812">Transmembrane</keyword>
<protein>
    <submittedName>
        <fullName evidence="2">Uncharacterized protein</fullName>
    </submittedName>
</protein>
<dbReference type="STRING" id="1486262.TM49_00365"/>
<dbReference type="RefSeq" id="WP_045679051.1">
    <property type="nucleotide sequence ID" value="NZ_CP010803.1"/>
</dbReference>
<feature type="transmembrane region" description="Helical" evidence="1">
    <location>
        <begin position="7"/>
        <end position="29"/>
    </location>
</feature>
<organism evidence="2 3">
    <name type="scientific">Martelella endophytica</name>
    <dbReference type="NCBI Taxonomy" id="1486262"/>
    <lineage>
        <taxon>Bacteria</taxon>
        <taxon>Pseudomonadati</taxon>
        <taxon>Pseudomonadota</taxon>
        <taxon>Alphaproteobacteria</taxon>
        <taxon>Hyphomicrobiales</taxon>
        <taxon>Aurantimonadaceae</taxon>
        <taxon>Martelella</taxon>
    </lineage>
</organism>